<accession>A0ABY4RX85</accession>
<feature type="domain" description="NADP-dependent oxidoreductase" evidence="2">
    <location>
        <begin position="16"/>
        <end position="305"/>
    </location>
</feature>
<reference evidence="3" key="2">
    <citation type="journal article" date="2021" name="J Anim Sci Technol">
        <title>Complete genome sequence of Paenibacillus konkukensis sp. nov. SK3146 as a potential probiotic strain.</title>
        <authorList>
            <person name="Jung H.I."/>
            <person name="Park S."/>
            <person name="Niu K.M."/>
            <person name="Lee S.W."/>
            <person name="Kothari D."/>
            <person name="Yi K.J."/>
            <person name="Kim S.K."/>
        </authorList>
    </citation>
    <scope>NUCLEOTIDE SEQUENCE</scope>
    <source>
        <strain evidence="3">SK3146</strain>
    </source>
</reference>
<keyword evidence="4" id="KW-1185">Reference proteome</keyword>
<dbReference type="SUPFAM" id="SSF51430">
    <property type="entry name" value="NAD(P)-linked oxidoreductase"/>
    <property type="match status" value="1"/>
</dbReference>
<dbReference type="EMBL" id="CP027059">
    <property type="protein sequence ID" value="UQZ86907.1"/>
    <property type="molecule type" value="Genomic_DNA"/>
</dbReference>
<evidence type="ECO:0000313" key="4">
    <source>
        <dbReference type="Proteomes" id="UP001057134"/>
    </source>
</evidence>
<dbReference type="Proteomes" id="UP001057134">
    <property type="component" value="Chromosome"/>
</dbReference>
<dbReference type="InterPro" id="IPR036812">
    <property type="entry name" value="NAD(P)_OxRdtase_dom_sf"/>
</dbReference>
<sequence>MEYRTLGKTGIQVSSLCFGTMSFGGPADEAESRAMFNRCREAGINFFDTANVYNRGVSEEILGRCIEDCRDEIVLTSKVCFPTGQGVNDRGLSRRHIMLAVEQSLKRLGTDRLDLYFVHHFDPKTPMEETLRALDDLQSQGKILYPAVSNWAAWQIAKAQGIAAKESLARFECIQPMYNLAKRQAEVEILPMAESEQIGVISYSPLGGGLLTGKYGRDRRPQQGRLMEQKNYIERYAEQQYYETAEKFTDYALERELHPASLAVAWVMSHPAVTAPIIGARNVEQLEPSLAALDIAMTPEWRGEISALSVTPPPATDRTEER</sequence>
<dbReference type="GO" id="GO:0016491">
    <property type="term" value="F:oxidoreductase activity"/>
    <property type="evidence" value="ECO:0007669"/>
    <property type="project" value="UniProtKB-KW"/>
</dbReference>
<dbReference type="InterPro" id="IPR023210">
    <property type="entry name" value="NADP_OxRdtase_dom"/>
</dbReference>
<evidence type="ECO:0000256" key="1">
    <source>
        <dbReference type="ARBA" id="ARBA00023002"/>
    </source>
</evidence>
<dbReference type="CDD" id="cd19087">
    <property type="entry name" value="AKR_AKR12A1_B1_C1"/>
    <property type="match status" value="1"/>
</dbReference>
<proteinExistence type="predicted"/>
<gene>
    <name evidence="3" type="primary">gpr_5</name>
    <name evidence="3" type="ORF">SK3146_06200</name>
</gene>
<evidence type="ECO:0000259" key="2">
    <source>
        <dbReference type="Pfam" id="PF00248"/>
    </source>
</evidence>
<dbReference type="PANTHER" id="PTHR43364:SF4">
    <property type="entry name" value="NAD(P)-LINKED OXIDOREDUCTASE SUPERFAMILY PROTEIN"/>
    <property type="match status" value="1"/>
</dbReference>
<name>A0ABY4RX85_9BACL</name>
<dbReference type="PANTHER" id="PTHR43364">
    <property type="entry name" value="NADH-SPECIFIC METHYLGLYOXAL REDUCTASE-RELATED"/>
    <property type="match status" value="1"/>
</dbReference>
<dbReference type="InterPro" id="IPR050523">
    <property type="entry name" value="AKR_Detox_Biosynth"/>
</dbReference>
<keyword evidence="1 3" id="KW-0560">Oxidoreductase</keyword>
<reference evidence="3" key="1">
    <citation type="submission" date="2018-02" db="EMBL/GenBank/DDBJ databases">
        <authorList>
            <person name="Kim S.-K."/>
            <person name="Jung H.-I."/>
            <person name="Lee S.-W."/>
        </authorList>
    </citation>
    <scope>NUCLEOTIDE SEQUENCE</scope>
    <source>
        <strain evidence="3">SK3146</strain>
    </source>
</reference>
<dbReference type="Gene3D" id="3.20.20.100">
    <property type="entry name" value="NADP-dependent oxidoreductase domain"/>
    <property type="match status" value="1"/>
</dbReference>
<dbReference type="RefSeq" id="WP_249862406.1">
    <property type="nucleotide sequence ID" value="NZ_CP027059.1"/>
</dbReference>
<dbReference type="Pfam" id="PF00248">
    <property type="entry name" value="Aldo_ket_red"/>
    <property type="match status" value="1"/>
</dbReference>
<evidence type="ECO:0000313" key="3">
    <source>
        <dbReference type="EMBL" id="UQZ86907.1"/>
    </source>
</evidence>
<protein>
    <submittedName>
        <fullName evidence="3">L-glyceraldehyde 3-phosphate reductase</fullName>
        <ecNumber evidence="3">1.1.1.-</ecNumber>
    </submittedName>
</protein>
<organism evidence="3 4">
    <name type="scientific">Paenibacillus konkukensis</name>
    <dbReference type="NCBI Taxonomy" id="2020716"/>
    <lineage>
        <taxon>Bacteria</taxon>
        <taxon>Bacillati</taxon>
        <taxon>Bacillota</taxon>
        <taxon>Bacilli</taxon>
        <taxon>Bacillales</taxon>
        <taxon>Paenibacillaceae</taxon>
        <taxon>Paenibacillus</taxon>
    </lineage>
</organism>
<dbReference type="EC" id="1.1.1.-" evidence="3"/>